<evidence type="ECO:0000313" key="1">
    <source>
        <dbReference type="EMBL" id="MDR6969545.1"/>
    </source>
</evidence>
<dbReference type="RefSeq" id="WP_310028718.1">
    <property type="nucleotide sequence ID" value="NZ_JAVDVI010000023.1"/>
</dbReference>
<dbReference type="Proteomes" id="UP001255185">
    <property type="component" value="Unassembled WGS sequence"/>
</dbReference>
<dbReference type="EMBL" id="JAVDVI010000023">
    <property type="protein sequence ID" value="MDR6969545.1"/>
    <property type="molecule type" value="Genomic_DNA"/>
</dbReference>
<organism evidence="1 2">
    <name type="scientific">Flavobacterium arsenatis</name>
    <dbReference type="NCBI Taxonomy" id="1484332"/>
    <lineage>
        <taxon>Bacteria</taxon>
        <taxon>Pseudomonadati</taxon>
        <taxon>Bacteroidota</taxon>
        <taxon>Flavobacteriia</taxon>
        <taxon>Flavobacteriales</taxon>
        <taxon>Flavobacteriaceae</taxon>
        <taxon>Flavobacterium</taxon>
    </lineage>
</organism>
<reference evidence="1 2" key="1">
    <citation type="submission" date="2023-07" db="EMBL/GenBank/DDBJ databases">
        <title>Sorghum-associated microbial communities from plants grown in Nebraska, USA.</title>
        <authorList>
            <person name="Schachtman D."/>
        </authorList>
    </citation>
    <scope>NUCLEOTIDE SEQUENCE [LARGE SCALE GENOMIC DNA]</scope>
    <source>
        <strain evidence="1 2">3773</strain>
    </source>
</reference>
<name>A0ABU1TUI1_9FLAO</name>
<gene>
    <name evidence="1" type="ORF">J2X31_003578</name>
</gene>
<comment type="caution">
    <text evidence="1">The sequence shown here is derived from an EMBL/GenBank/DDBJ whole genome shotgun (WGS) entry which is preliminary data.</text>
</comment>
<evidence type="ECO:0008006" key="3">
    <source>
        <dbReference type="Google" id="ProtNLM"/>
    </source>
</evidence>
<protein>
    <recommendedName>
        <fullName evidence="3">DUF3828 domain-containing protein</fullName>
    </recommendedName>
</protein>
<dbReference type="PROSITE" id="PS51257">
    <property type="entry name" value="PROKAR_LIPOPROTEIN"/>
    <property type="match status" value="1"/>
</dbReference>
<evidence type="ECO:0000313" key="2">
    <source>
        <dbReference type="Proteomes" id="UP001255185"/>
    </source>
</evidence>
<proteinExistence type="predicted"/>
<accession>A0ABU1TUI1</accession>
<sequence>MKNLLLIPLIFLTSCNSKEEKTNTEKPVENIENQIEKEPVDELKTIEQNGKSFYDWYFKNDFPNCDIVKDKNGKCLVDTVSYFKTLRSLGTISEKFIRQENERLQGCAEFISTIDYSEFESADVYEYDEYCVDLYYYYWLKSQEHPNGFSARNIKKINDNKASLDIYQNYNGQDDATPLSTVILEKEKNTWKITEIKFLNREETPAKKVDILGKWENSRVDFRVGETSLIYFYHGQCAYDYPIKKINETEFEMIWAKEMDCVFDNGVNETFGLKKVPEIGKPFAKYTLKNNILYAEYYYKEWVEKYSKQIQNEVFADKYFRRNEN</sequence>
<keyword evidence="2" id="KW-1185">Reference proteome</keyword>